<keyword evidence="2 6" id="KW-0813">Transport</keyword>
<comment type="subunit">
    <text evidence="6">Homotetramer, a dimer of dimers. One homotetramer interacts with 1 SecA dimer.</text>
</comment>
<protein>
    <recommendedName>
        <fullName evidence="6">Protein-export protein SecB</fullName>
    </recommendedName>
</protein>
<evidence type="ECO:0000313" key="7">
    <source>
        <dbReference type="EMBL" id="GHB25608.1"/>
    </source>
</evidence>
<keyword evidence="6" id="KW-0963">Cytoplasm</keyword>
<evidence type="ECO:0000256" key="1">
    <source>
        <dbReference type="ARBA" id="ARBA00009990"/>
    </source>
</evidence>
<sequence length="171" mass="18417">MSEANTAGAQGEQGEAAAPGMNILAQYIKDLSFENPNSPKSLQPGEQPKLDINVNVGATPIDENQFEVIITLNAKANTAEQVLFAVELVYGGVFQITGVPQEHMHPFILIECPRMLFPFARNILADTTRNGGFPPLLLDPIDFAALYRQNLAQAAQSQQAAPADNGEAKLN</sequence>
<comment type="caution">
    <text evidence="7">The sequence shown here is derived from an EMBL/GenBank/DDBJ whole genome shotgun (WGS) entry which is preliminary data.</text>
</comment>
<evidence type="ECO:0000256" key="3">
    <source>
        <dbReference type="ARBA" id="ARBA00022927"/>
    </source>
</evidence>
<dbReference type="NCBIfam" id="TIGR00809">
    <property type="entry name" value="secB"/>
    <property type="match status" value="1"/>
</dbReference>
<dbReference type="RefSeq" id="WP_189435880.1">
    <property type="nucleotide sequence ID" value="NZ_BMXE01000002.1"/>
</dbReference>
<dbReference type="PANTHER" id="PTHR36918">
    <property type="match status" value="1"/>
</dbReference>
<dbReference type="InterPro" id="IPR003708">
    <property type="entry name" value="SecB"/>
</dbReference>
<dbReference type="HAMAP" id="MF_00821">
    <property type="entry name" value="SecB"/>
    <property type="match status" value="1"/>
</dbReference>
<evidence type="ECO:0000256" key="4">
    <source>
        <dbReference type="ARBA" id="ARBA00023010"/>
    </source>
</evidence>
<gene>
    <name evidence="6 7" type="primary">secB</name>
    <name evidence="7" type="ORF">GCM10007094_12120</name>
</gene>
<reference evidence="8" key="1">
    <citation type="journal article" date="2019" name="Int. J. Syst. Evol. Microbiol.">
        <title>The Global Catalogue of Microorganisms (GCM) 10K type strain sequencing project: providing services to taxonomists for standard genome sequencing and annotation.</title>
        <authorList>
            <consortium name="The Broad Institute Genomics Platform"/>
            <consortium name="The Broad Institute Genome Sequencing Center for Infectious Disease"/>
            <person name="Wu L."/>
            <person name="Ma J."/>
        </authorList>
    </citation>
    <scope>NUCLEOTIDE SEQUENCE [LARGE SCALE GENOMIC DNA]</scope>
    <source>
        <strain evidence="8">KCTC 12861</strain>
    </source>
</reference>
<dbReference type="EMBL" id="BMXE01000002">
    <property type="protein sequence ID" value="GHB25608.1"/>
    <property type="molecule type" value="Genomic_DNA"/>
</dbReference>
<keyword evidence="4 6" id="KW-0811">Translocation</keyword>
<dbReference type="Gene3D" id="3.10.420.10">
    <property type="entry name" value="SecB-like"/>
    <property type="match status" value="1"/>
</dbReference>
<keyword evidence="3 6" id="KW-0653">Protein transport</keyword>
<dbReference type="Proteomes" id="UP000637980">
    <property type="component" value="Unassembled WGS sequence"/>
</dbReference>
<dbReference type="SUPFAM" id="SSF54611">
    <property type="entry name" value="SecB-like"/>
    <property type="match status" value="1"/>
</dbReference>
<keyword evidence="5 6" id="KW-0143">Chaperone</keyword>
<proteinExistence type="inferred from homology"/>
<dbReference type="InterPro" id="IPR035958">
    <property type="entry name" value="SecB-like_sf"/>
</dbReference>
<name>A0ABQ3E4E9_9HYPH</name>
<evidence type="ECO:0000256" key="6">
    <source>
        <dbReference type="HAMAP-Rule" id="MF_00821"/>
    </source>
</evidence>
<dbReference type="NCBIfam" id="NF004392">
    <property type="entry name" value="PRK05751.1-3"/>
    <property type="match status" value="1"/>
</dbReference>
<dbReference type="PRINTS" id="PR01594">
    <property type="entry name" value="SECBCHAPRONE"/>
</dbReference>
<dbReference type="PANTHER" id="PTHR36918:SF1">
    <property type="entry name" value="PROTEIN-EXPORT PROTEIN SECB"/>
    <property type="match status" value="1"/>
</dbReference>
<comment type="subcellular location">
    <subcellularLocation>
        <location evidence="6">Cytoplasm</location>
    </subcellularLocation>
</comment>
<comment type="similarity">
    <text evidence="1 6">Belongs to the SecB family.</text>
</comment>
<organism evidence="7 8">
    <name type="scientific">Pseudovibrio japonicus</name>
    <dbReference type="NCBI Taxonomy" id="366534"/>
    <lineage>
        <taxon>Bacteria</taxon>
        <taxon>Pseudomonadati</taxon>
        <taxon>Pseudomonadota</taxon>
        <taxon>Alphaproteobacteria</taxon>
        <taxon>Hyphomicrobiales</taxon>
        <taxon>Stappiaceae</taxon>
        <taxon>Pseudovibrio</taxon>
    </lineage>
</organism>
<comment type="function">
    <text evidence="6">One of the proteins required for the normal export of preproteins out of the cell cytoplasm. It is a molecular chaperone that binds to a subset of precursor proteins, maintaining them in a translocation-competent state. It also specifically binds to its receptor SecA.</text>
</comment>
<evidence type="ECO:0000313" key="8">
    <source>
        <dbReference type="Proteomes" id="UP000637980"/>
    </source>
</evidence>
<evidence type="ECO:0000256" key="5">
    <source>
        <dbReference type="ARBA" id="ARBA00023186"/>
    </source>
</evidence>
<evidence type="ECO:0000256" key="2">
    <source>
        <dbReference type="ARBA" id="ARBA00022448"/>
    </source>
</evidence>
<keyword evidence="8" id="KW-1185">Reference proteome</keyword>
<dbReference type="Pfam" id="PF02556">
    <property type="entry name" value="SecB"/>
    <property type="match status" value="1"/>
</dbReference>
<accession>A0ABQ3E4E9</accession>